<protein>
    <recommendedName>
        <fullName evidence="3">Isopenicillin N synthase-like Fe(2+) 2OG dioxygenase domain-containing protein</fullName>
    </recommendedName>
</protein>
<dbReference type="Proteomes" id="UP000636709">
    <property type="component" value="Unassembled WGS sequence"/>
</dbReference>
<dbReference type="Pfam" id="PF03171">
    <property type="entry name" value="2OG-FeII_Oxy"/>
    <property type="match status" value="1"/>
</dbReference>
<name>A0A835F9C0_9POAL</name>
<evidence type="ECO:0000256" key="1">
    <source>
        <dbReference type="ARBA" id="ARBA00022723"/>
    </source>
</evidence>
<dbReference type="InterPro" id="IPR050295">
    <property type="entry name" value="Plant_2OG-oxidoreductases"/>
</dbReference>
<dbReference type="InterPro" id="IPR044861">
    <property type="entry name" value="IPNS-like_FE2OG_OXY"/>
</dbReference>
<dbReference type="PANTHER" id="PTHR47991">
    <property type="entry name" value="OXOGLUTARATE/IRON-DEPENDENT DIOXYGENASE"/>
    <property type="match status" value="1"/>
</dbReference>
<keyword evidence="5" id="KW-1185">Reference proteome</keyword>
<organism evidence="4 5">
    <name type="scientific">Digitaria exilis</name>
    <dbReference type="NCBI Taxonomy" id="1010633"/>
    <lineage>
        <taxon>Eukaryota</taxon>
        <taxon>Viridiplantae</taxon>
        <taxon>Streptophyta</taxon>
        <taxon>Embryophyta</taxon>
        <taxon>Tracheophyta</taxon>
        <taxon>Spermatophyta</taxon>
        <taxon>Magnoliopsida</taxon>
        <taxon>Liliopsida</taxon>
        <taxon>Poales</taxon>
        <taxon>Poaceae</taxon>
        <taxon>PACMAD clade</taxon>
        <taxon>Panicoideae</taxon>
        <taxon>Panicodae</taxon>
        <taxon>Paniceae</taxon>
        <taxon>Anthephorinae</taxon>
        <taxon>Digitaria</taxon>
    </lineage>
</organism>
<comment type="caution">
    <text evidence="4">The sequence shown here is derived from an EMBL/GenBank/DDBJ whole genome shotgun (WGS) entry which is preliminary data.</text>
</comment>
<evidence type="ECO:0000259" key="3">
    <source>
        <dbReference type="Pfam" id="PF03171"/>
    </source>
</evidence>
<dbReference type="OrthoDB" id="288590at2759"/>
<dbReference type="AlphaFoldDB" id="A0A835F9C0"/>
<evidence type="ECO:0000256" key="2">
    <source>
        <dbReference type="ARBA" id="ARBA00023004"/>
    </source>
</evidence>
<dbReference type="Gene3D" id="2.60.120.330">
    <property type="entry name" value="B-lactam Antibiotic, Isopenicillin N Synthase, Chain"/>
    <property type="match status" value="1"/>
</dbReference>
<gene>
    <name evidence="4" type="ORF">HU200_016158</name>
</gene>
<keyword evidence="1" id="KW-0479">Metal-binding</keyword>
<feature type="domain" description="Isopenicillin N synthase-like Fe(2+) 2OG dioxygenase" evidence="3">
    <location>
        <begin position="45"/>
        <end position="101"/>
    </location>
</feature>
<proteinExistence type="predicted"/>
<keyword evidence="2" id="KW-0408">Iron</keyword>
<accession>A0A835F9C0</accession>
<dbReference type="GO" id="GO:0046872">
    <property type="term" value="F:metal ion binding"/>
    <property type="evidence" value="ECO:0007669"/>
    <property type="project" value="UniProtKB-KW"/>
</dbReference>
<evidence type="ECO:0000313" key="5">
    <source>
        <dbReference type="Proteomes" id="UP000636709"/>
    </source>
</evidence>
<sequence>MGMWWLGWGVGFRRGTGPRWTYYIAWRDGRAHLAAAVGLLPFLAVSYQGDWIRVQPVLGAFVVNFGHQLEIATNGLLKSVEHRAAANGEVARTSVATFIMPTEDCLVAPAAELVDGGGDNPARYRAVTFREFMRVYKTVGARRESVEKAFKI</sequence>
<dbReference type="EMBL" id="JACEFO010001605">
    <property type="protein sequence ID" value="KAF8732184.1"/>
    <property type="molecule type" value="Genomic_DNA"/>
</dbReference>
<dbReference type="SUPFAM" id="SSF51197">
    <property type="entry name" value="Clavaminate synthase-like"/>
    <property type="match status" value="1"/>
</dbReference>
<dbReference type="InterPro" id="IPR027443">
    <property type="entry name" value="IPNS-like_sf"/>
</dbReference>
<reference evidence="4" key="1">
    <citation type="submission" date="2020-07" db="EMBL/GenBank/DDBJ databases">
        <title>Genome sequence and genetic diversity analysis of an under-domesticated orphan crop, white fonio (Digitaria exilis).</title>
        <authorList>
            <person name="Bennetzen J.L."/>
            <person name="Chen S."/>
            <person name="Ma X."/>
            <person name="Wang X."/>
            <person name="Yssel A.E.J."/>
            <person name="Chaluvadi S.R."/>
            <person name="Johnson M."/>
            <person name="Gangashetty P."/>
            <person name="Hamidou F."/>
            <person name="Sanogo M.D."/>
            <person name="Zwaenepoel A."/>
            <person name="Wallace J."/>
            <person name="Van De Peer Y."/>
            <person name="Van Deynze A."/>
        </authorList>
    </citation>
    <scope>NUCLEOTIDE SEQUENCE</scope>
    <source>
        <tissue evidence="4">Leaves</tissue>
    </source>
</reference>
<evidence type="ECO:0000313" key="4">
    <source>
        <dbReference type="EMBL" id="KAF8732184.1"/>
    </source>
</evidence>